<feature type="signal peptide" evidence="1">
    <location>
        <begin position="1"/>
        <end position="23"/>
    </location>
</feature>
<evidence type="ECO:0000313" key="3">
    <source>
        <dbReference type="Proteomes" id="UP000073601"/>
    </source>
</evidence>
<reference evidence="3" key="1">
    <citation type="submission" date="2016-02" db="EMBL/GenBank/DDBJ databases">
        <authorList>
            <person name="Rodrigo-Torres Lidia"/>
            <person name="Arahal R.David."/>
        </authorList>
    </citation>
    <scope>NUCLEOTIDE SEQUENCE [LARGE SCALE GENOMIC DNA]</scope>
    <source>
        <strain evidence="3">CECT 8713</strain>
    </source>
</reference>
<dbReference type="InterPro" id="IPR021302">
    <property type="entry name" value="DUF2780_VcgC/VcgE"/>
</dbReference>
<proteinExistence type="predicted"/>
<dbReference type="Proteomes" id="UP000073601">
    <property type="component" value="Unassembled WGS sequence"/>
</dbReference>
<name>A0A128F4Y7_9GAMM</name>
<dbReference type="OrthoDB" id="8546843at2"/>
<evidence type="ECO:0008006" key="4">
    <source>
        <dbReference type="Google" id="ProtNLM"/>
    </source>
</evidence>
<evidence type="ECO:0000313" key="2">
    <source>
        <dbReference type="EMBL" id="CZF81842.1"/>
    </source>
</evidence>
<feature type="chain" id="PRO_5007282014" description="DUF2780 domain-containing protein" evidence="1">
    <location>
        <begin position="24"/>
        <end position="165"/>
    </location>
</feature>
<organism evidence="2 3">
    <name type="scientific">Grimontia marina</name>
    <dbReference type="NCBI Taxonomy" id="646534"/>
    <lineage>
        <taxon>Bacteria</taxon>
        <taxon>Pseudomonadati</taxon>
        <taxon>Pseudomonadota</taxon>
        <taxon>Gammaproteobacteria</taxon>
        <taxon>Vibrionales</taxon>
        <taxon>Vibrionaceae</taxon>
        <taxon>Grimontia</taxon>
    </lineage>
</organism>
<protein>
    <recommendedName>
        <fullName evidence="4">DUF2780 domain-containing protein</fullName>
    </recommendedName>
</protein>
<keyword evidence="1" id="KW-0732">Signal</keyword>
<accession>A0A128F4Y7</accession>
<evidence type="ECO:0000256" key="1">
    <source>
        <dbReference type="SAM" id="SignalP"/>
    </source>
</evidence>
<dbReference type="EMBL" id="FIZY01000015">
    <property type="protein sequence ID" value="CZF81842.1"/>
    <property type="molecule type" value="Genomic_DNA"/>
</dbReference>
<dbReference type="AlphaFoldDB" id="A0A128F4Y7"/>
<gene>
    <name evidence="2" type="ORF">GMA8713_01994</name>
</gene>
<keyword evidence="3" id="KW-1185">Reference proteome</keyword>
<dbReference type="RefSeq" id="WP_062708658.1">
    <property type="nucleotide sequence ID" value="NZ_CAWRCI010000015.1"/>
</dbReference>
<sequence>MLRKVNMIALCTLLGAASVPAQATDLGSLLGSAEKEASNLLEGVSSETASNPLTSLLSTDLGVDDKQAAGGAGALLAMAYQTLGEGQSSELLKMVPGMDSLTSMIPGDLGSNLSNMESVDKVFNMLGMDSGMVQKFSPVILKHLTGAGASDSLISDLASAWGTPA</sequence>
<dbReference type="Pfam" id="PF11075">
    <property type="entry name" value="DUF2780"/>
    <property type="match status" value="1"/>
</dbReference>